<accession>A0AAD6NJB9</accession>
<dbReference type="Pfam" id="PF17390">
    <property type="entry name" value="Bac_rhamnosid_C"/>
    <property type="match status" value="1"/>
</dbReference>
<dbReference type="PANTHER" id="PTHR33307">
    <property type="entry name" value="ALPHA-RHAMNOSIDASE (EUROFUNG)"/>
    <property type="match status" value="1"/>
</dbReference>
<dbReference type="Pfam" id="PF08531">
    <property type="entry name" value="Bac_rhamnosid_N"/>
    <property type="match status" value="1"/>
</dbReference>
<evidence type="ECO:0000256" key="1">
    <source>
        <dbReference type="ARBA" id="ARBA00001445"/>
    </source>
</evidence>
<feature type="domain" description="Bacterial alpha-L-rhamnosidase N-terminal" evidence="5">
    <location>
        <begin position="308"/>
        <end position="491"/>
    </location>
</feature>
<proteinExistence type="predicted"/>
<dbReference type="Gene3D" id="2.60.120.260">
    <property type="entry name" value="Galactose-binding domain-like"/>
    <property type="match status" value="2"/>
</dbReference>
<dbReference type="PANTHER" id="PTHR33307:SF6">
    <property type="entry name" value="ALPHA-RHAMNOSIDASE (EUROFUNG)-RELATED"/>
    <property type="match status" value="1"/>
</dbReference>
<keyword evidence="3" id="KW-0378">Hydrolase</keyword>
<keyword evidence="9" id="KW-1185">Reference proteome</keyword>
<evidence type="ECO:0000256" key="3">
    <source>
        <dbReference type="ARBA" id="ARBA00022801"/>
    </source>
</evidence>
<comment type="catalytic activity">
    <reaction evidence="1">
        <text>Hydrolysis of terminal non-reducing alpha-L-rhamnose residues in alpha-L-rhamnosides.</text>
        <dbReference type="EC" id="3.2.1.40"/>
    </reaction>
</comment>
<dbReference type="SUPFAM" id="SSF48208">
    <property type="entry name" value="Six-hairpin glycosidases"/>
    <property type="match status" value="1"/>
</dbReference>
<reference evidence="8" key="1">
    <citation type="submission" date="2023-01" db="EMBL/GenBank/DDBJ databases">
        <title>The chitinases involved in constricting ring structure development in the nematode-trapping fungus Drechslerella dactyloides.</title>
        <authorList>
            <person name="Wang R."/>
            <person name="Zhang L."/>
            <person name="Tang P."/>
            <person name="Li S."/>
            <person name="Liang L."/>
        </authorList>
    </citation>
    <scope>NUCLEOTIDE SEQUENCE</scope>
    <source>
        <strain evidence="8">YMF1.00031</strain>
    </source>
</reference>
<evidence type="ECO:0000313" key="8">
    <source>
        <dbReference type="EMBL" id="KAJ6260454.1"/>
    </source>
</evidence>
<dbReference type="AlphaFoldDB" id="A0AAD6NJB9"/>
<dbReference type="Gene3D" id="1.50.10.10">
    <property type="match status" value="1"/>
</dbReference>
<feature type="domain" description="Alpha-L-rhamnosidase six-hairpin glycosidase" evidence="6">
    <location>
        <begin position="611"/>
        <end position="986"/>
    </location>
</feature>
<dbReference type="InterPro" id="IPR012341">
    <property type="entry name" value="6hp_glycosidase-like_sf"/>
</dbReference>
<dbReference type="Gene3D" id="2.60.420.10">
    <property type="entry name" value="Maltose phosphorylase, domain 3"/>
    <property type="match status" value="1"/>
</dbReference>
<protein>
    <recommendedName>
        <fullName evidence="2">alpha-L-rhamnosidase</fullName>
        <ecNumber evidence="2">3.2.1.40</ecNumber>
    </recommendedName>
</protein>
<sequence length="1105" mass="122410">MGRTWRGPAKKPAYVRTGVIEMGLKAFKYVARSTMHGGAFWEAGDMSQVGGEWVVRNGRVEWGHRMPDTAGHMSAEEIWDVVKFRRDEEGDTLVGKGIIRAGPPLEIANLRLAQTSNLLGVDIPTPAISWAYSIPSTRQQQSWCQQTYILRLRNWPLSGGVNASSSADSYTVVGPKTHRTENIPWPKAFPPIRSSYKYELSVEALLAECGSPSDHWDFGTPEGDSLVASEASSESLKEKIIGGGYSSDAITAPSKLNFEAGIVGGIDAWRKKVPVVKMITTPWDLENWEISKPVTLLKNTYNFKSKPWAARIHATAFGIYKIVINGKQVGDSIMEPQWTEYKERVLYQTYDVTDLLQRGENDVIVHVADGWYRGRMGPTVKDLVAVRGFFGNETGFMAIFDTYGSEGGKTRKTFWTGPTNETGWKCTRSTPIVDSGIYDGEHYDARVDFNTVDEKDQSDNGWQSVKVIPYAFAAGSSQKLQAPIAPPIQCTQKLPVKTYLKSPDGKTIVDFGQNIAGRLRLRGTAPAGTKITLVHVEVLKPDGTPNTSILRDAKCTDSYTFRGSGANGSNIEEWEPDFTFHGFRYVQVHPWIEGLELEAKVYGSNLPRVLSGFQSTNKELNRLAENIEWSARANFFAVPTDCPQRDERLGWTGDINVFSPTAVYIFDCQTFLDSYLSGVKDSMKIGGRHSAPIISPNVFKNITRSHSARAVWSDVLVTLPWTLYQAYGDTNLLRDLYPSMVDYHTNGIPKIPGGEFAGLWQDVAQYGDWLNPSSPPDQPAQLGTDTTFVADSWLCRITDVLAGVATALQLPEDAKEWSSKAAKVKAAWRSKWFMPPGNSTSGEPPKIINQDTQTAYSMALEYNILPEEYIKPAIARLHYLVRAQNYHPTTGLVGGASILHAVSHPRTLPSSKATLEDKLGSVALAYKLLLGRRDFPSWLYPITMGATSIWERWDSIRPDGTSNADWMTSLNHYALGAVGRWIYENVGGITIDMGRDSKGGFTGAWKFIFDPIPSVEHGITSSNMEFKSPKGVVGCKWSYDQVTKTMSIEVAVPGNSEGEIRVVGRTVKKVGAGKWSVQTKLKEKEWKLLEAGEGEQGHSKPSQRQ</sequence>
<feature type="domain" description="Alpha-L-rhamnosidase C-terminal" evidence="7">
    <location>
        <begin position="1007"/>
        <end position="1069"/>
    </location>
</feature>
<dbReference type="InterPro" id="IPR008928">
    <property type="entry name" value="6-hairpin_glycosidase_sf"/>
</dbReference>
<dbReference type="InterPro" id="IPR008902">
    <property type="entry name" value="Rhamnosid_concanavalin"/>
</dbReference>
<evidence type="ECO:0000259" key="7">
    <source>
        <dbReference type="Pfam" id="PF17390"/>
    </source>
</evidence>
<evidence type="ECO:0000313" key="9">
    <source>
        <dbReference type="Proteomes" id="UP001221413"/>
    </source>
</evidence>
<dbReference type="InterPro" id="IPR013737">
    <property type="entry name" value="Bac_rhamnosid_N"/>
</dbReference>
<dbReference type="Pfam" id="PF17389">
    <property type="entry name" value="Bac_rhamnosid6H"/>
    <property type="match status" value="1"/>
</dbReference>
<gene>
    <name evidence="8" type="ORF">Dda_4680</name>
</gene>
<evidence type="ECO:0000259" key="6">
    <source>
        <dbReference type="Pfam" id="PF17389"/>
    </source>
</evidence>
<evidence type="ECO:0000259" key="4">
    <source>
        <dbReference type="Pfam" id="PF05592"/>
    </source>
</evidence>
<dbReference type="GO" id="GO:0030596">
    <property type="term" value="F:alpha-L-rhamnosidase activity"/>
    <property type="evidence" value="ECO:0007669"/>
    <property type="project" value="UniProtKB-EC"/>
</dbReference>
<dbReference type="InterPro" id="IPR035396">
    <property type="entry name" value="Bac_rhamnosid6H"/>
</dbReference>
<organism evidence="8 9">
    <name type="scientific">Drechslerella dactyloides</name>
    <name type="common">Nematode-trapping fungus</name>
    <name type="synonym">Arthrobotrys dactyloides</name>
    <dbReference type="NCBI Taxonomy" id="74499"/>
    <lineage>
        <taxon>Eukaryota</taxon>
        <taxon>Fungi</taxon>
        <taxon>Dikarya</taxon>
        <taxon>Ascomycota</taxon>
        <taxon>Pezizomycotina</taxon>
        <taxon>Orbiliomycetes</taxon>
        <taxon>Orbiliales</taxon>
        <taxon>Orbiliaceae</taxon>
        <taxon>Drechslerella</taxon>
    </lineage>
</organism>
<dbReference type="InterPro" id="IPR016007">
    <property type="entry name" value="Alpha_rhamnosid"/>
</dbReference>
<name>A0AAD6NJB9_DREDA</name>
<dbReference type="GO" id="GO:0005975">
    <property type="term" value="P:carbohydrate metabolic process"/>
    <property type="evidence" value="ECO:0007669"/>
    <property type="project" value="InterPro"/>
</dbReference>
<dbReference type="EMBL" id="JAQGDS010000005">
    <property type="protein sequence ID" value="KAJ6260454.1"/>
    <property type="molecule type" value="Genomic_DNA"/>
</dbReference>
<comment type="caution">
    <text evidence="8">The sequence shown here is derived from an EMBL/GenBank/DDBJ whole genome shotgun (WGS) entry which is preliminary data.</text>
</comment>
<dbReference type="InterPro" id="IPR035398">
    <property type="entry name" value="Bac_rhamnosid_C"/>
</dbReference>
<feature type="domain" description="Alpha-L-rhamnosidase concanavalin-like" evidence="4">
    <location>
        <begin position="501"/>
        <end position="593"/>
    </location>
</feature>
<evidence type="ECO:0000256" key="2">
    <source>
        <dbReference type="ARBA" id="ARBA00012652"/>
    </source>
</evidence>
<dbReference type="EC" id="3.2.1.40" evidence="2"/>
<dbReference type="Proteomes" id="UP001221413">
    <property type="component" value="Unassembled WGS sequence"/>
</dbReference>
<evidence type="ECO:0000259" key="5">
    <source>
        <dbReference type="Pfam" id="PF08531"/>
    </source>
</evidence>
<dbReference type="Pfam" id="PF05592">
    <property type="entry name" value="Bac_rhamnosid"/>
    <property type="match status" value="1"/>
</dbReference>